<organism evidence="6 7">
    <name type="scientific">Bifidobacterium myosotis</name>
    <dbReference type="NCBI Taxonomy" id="1630166"/>
    <lineage>
        <taxon>Bacteria</taxon>
        <taxon>Bacillati</taxon>
        <taxon>Actinomycetota</taxon>
        <taxon>Actinomycetes</taxon>
        <taxon>Bifidobacteriales</taxon>
        <taxon>Bifidobacteriaceae</taxon>
        <taxon>Bifidobacterium</taxon>
    </lineage>
</organism>
<dbReference type="Gene3D" id="1.10.10.60">
    <property type="entry name" value="Homeodomain-like"/>
    <property type="match status" value="1"/>
</dbReference>
<evidence type="ECO:0000256" key="1">
    <source>
        <dbReference type="ARBA" id="ARBA00023015"/>
    </source>
</evidence>
<dbReference type="EMBL" id="MWWW01000030">
    <property type="protein sequence ID" value="OZG57255.1"/>
    <property type="molecule type" value="Genomic_DNA"/>
</dbReference>
<keyword evidence="7" id="KW-1185">Reference proteome</keyword>
<feature type="DNA-binding region" description="H-T-H motif" evidence="4">
    <location>
        <begin position="57"/>
        <end position="76"/>
    </location>
</feature>
<dbReference type="SUPFAM" id="SSF46689">
    <property type="entry name" value="Homeodomain-like"/>
    <property type="match status" value="1"/>
</dbReference>
<dbReference type="Pfam" id="PF00440">
    <property type="entry name" value="TetR_N"/>
    <property type="match status" value="1"/>
</dbReference>
<protein>
    <submittedName>
        <fullName evidence="6">TetR-family transcriptional regulator</fullName>
    </submittedName>
</protein>
<keyword evidence="2 4" id="KW-0238">DNA-binding</keyword>
<dbReference type="GO" id="GO:0000976">
    <property type="term" value="F:transcription cis-regulatory region binding"/>
    <property type="evidence" value="ECO:0007669"/>
    <property type="project" value="TreeGrafter"/>
</dbReference>
<proteinExistence type="predicted"/>
<dbReference type="PRINTS" id="PR00455">
    <property type="entry name" value="HTHTETR"/>
</dbReference>
<comment type="caution">
    <text evidence="6">The sequence shown here is derived from an EMBL/GenBank/DDBJ whole genome shotgun (WGS) entry which is preliminary data.</text>
</comment>
<dbReference type="Proteomes" id="UP000216871">
    <property type="component" value="Unassembled WGS sequence"/>
</dbReference>
<dbReference type="InterPro" id="IPR009057">
    <property type="entry name" value="Homeodomain-like_sf"/>
</dbReference>
<dbReference type="RefSeq" id="WP_094668446.1">
    <property type="nucleotide sequence ID" value="NZ_MWWW01000030.1"/>
</dbReference>
<keyword evidence="1" id="KW-0805">Transcription regulation</keyword>
<keyword evidence="3" id="KW-0804">Transcription</keyword>
<evidence type="ECO:0000259" key="5">
    <source>
        <dbReference type="PROSITE" id="PS50977"/>
    </source>
</evidence>
<dbReference type="AlphaFoldDB" id="A0A261FDZ5"/>
<dbReference type="PANTHER" id="PTHR30055">
    <property type="entry name" value="HTH-TYPE TRANSCRIPTIONAL REGULATOR RUTR"/>
    <property type="match status" value="1"/>
</dbReference>
<sequence length="254" mass="27411">MGDAQTGRKSPDDRRGVSVKAAVARTRWQQRKKIATRRTILETALRLFDDEGYASVTTQRIAAEAGMSQITLFRYFPTKEDLVIGFPADGELLGMLQRAVGERGDGESPIDVVRRMIPHVLGAVEQDQLDGLAARLRIVRSDAGLTAALYARIPRWVDAIVGMWDGARGDGTGADADDGAAMGAGSDGAVMGTTIRHDSDDHGSGFRVRMEISVIVGCTIETLFEWSRRCDVTGSADIDELTAVVSESVDALAW</sequence>
<evidence type="ECO:0000313" key="6">
    <source>
        <dbReference type="EMBL" id="OZG57255.1"/>
    </source>
</evidence>
<dbReference type="PANTHER" id="PTHR30055:SF238">
    <property type="entry name" value="MYCOFACTOCIN BIOSYNTHESIS TRANSCRIPTIONAL REGULATOR MFTR-RELATED"/>
    <property type="match status" value="1"/>
</dbReference>
<dbReference type="InterPro" id="IPR050109">
    <property type="entry name" value="HTH-type_TetR-like_transc_reg"/>
</dbReference>
<dbReference type="Gene3D" id="1.10.357.10">
    <property type="entry name" value="Tetracycline Repressor, domain 2"/>
    <property type="match status" value="1"/>
</dbReference>
<feature type="domain" description="HTH tetR-type" evidence="5">
    <location>
        <begin position="34"/>
        <end position="94"/>
    </location>
</feature>
<evidence type="ECO:0000313" key="7">
    <source>
        <dbReference type="Proteomes" id="UP000216871"/>
    </source>
</evidence>
<dbReference type="InterPro" id="IPR001647">
    <property type="entry name" value="HTH_TetR"/>
</dbReference>
<evidence type="ECO:0000256" key="3">
    <source>
        <dbReference type="ARBA" id="ARBA00023163"/>
    </source>
</evidence>
<dbReference type="PROSITE" id="PS50977">
    <property type="entry name" value="HTH_TETR_2"/>
    <property type="match status" value="1"/>
</dbReference>
<dbReference type="GO" id="GO:0003700">
    <property type="term" value="F:DNA-binding transcription factor activity"/>
    <property type="evidence" value="ECO:0007669"/>
    <property type="project" value="TreeGrafter"/>
</dbReference>
<accession>A0A261FDZ5</accession>
<evidence type="ECO:0000256" key="4">
    <source>
        <dbReference type="PROSITE-ProRule" id="PRU00335"/>
    </source>
</evidence>
<evidence type="ECO:0000256" key="2">
    <source>
        <dbReference type="ARBA" id="ARBA00023125"/>
    </source>
</evidence>
<gene>
    <name evidence="6" type="ORF">BMYO_2045</name>
</gene>
<reference evidence="6 7" key="1">
    <citation type="journal article" date="2017" name="BMC Genomics">
        <title>Comparative genomic and phylogenomic analyses of the Bifidobacteriaceae family.</title>
        <authorList>
            <person name="Lugli G.A."/>
            <person name="Milani C."/>
            <person name="Turroni F."/>
            <person name="Duranti S."/>
            <person name="Mancabelli L."/>
            <person name="Mangifesta M."/>
            <person name="Ferrario C."/>
            <person name="Modesto M."/>
            <person name="Mattarelli P."/>
            <person name="Jiri K."/>
            <person name="van Sinderen D."/>
            <person name="Ventura M."/>
        </authorList>
    </citation>
    <scope>NUCLEOTIDE SEQUENCE [LARGE SCALE GENOMIC DNA]</scope>
    <source>
        <strain evidence="6 7">DSM 100196</strain>
    </source>
</reference>
<dbReference type="OrthoDB" id="8688418at2"/>
<name>A0A261FDZ5_9BIFI</name>